<keyword evidence="5" id="KW-1185">Reference proteome</keyword>
<keyword evidence="3" id="KW-0812">Transmembrane</keyword>
<dbReference type="EMBL" id="JAJEQN010000003">
    <property type="protein sequence ID" value="MCC2220330.1"/>
    <property type="molecule type" value="Genomic_DNA"/>
</dbReference>
<evidence type="ECO:0000256" key="1">
    <source>
        <dbReference type="ARBA" id="ARBA00022801"/>
    </source>
</evidence>
<dbReference type="GO" id="GO:0016787">
    <property type="term" value="F:hydrolase activity"/>
    <property type="evidence" value="ECO:0007669"/>
    <property type="project" value="UniProtKB-KW"/>
</dbReference>
<dbReference type="CDD" id="cd05827">
    <property type="entry name" value="Sortase_C"/>
    <property type="match status" value="1"/>
</dbReference>
<dbReference type="Pfam" id="PF04203">
    <property type="entry name" value="Sortase"/>
    <property type="match status" value="1"/>
</dbReference>
<dbReference type="Proteomes" id="UP001198200">
    <property type="component" value="Unassembled WGS sequence"/>
</dbReference>
<keyword evidence="3" id="KW-0472">Membrane</keyword>
<dbReference type="Gene3D" id="2.40.260.10">
    <property type="entry name" value="Sortase"/>
    <property type="match status" value="1"/>
</dbReference>
<dbReference type="NCBIfam" id="NF033745">
    <property type="entry name" value="class_C_sortase"/>
    <property type="match status" value="1"/>
</dbReference>
<organism evidence="4 5">
    <name type="scientific">Anthropogastromicrobium aceti</name>
    <dbReference type="NCBI Taxonomy" id="2981768"/>
    <lineage>
        <taxon>Bacteria</taxon>
        <taxon>Bacillati</taxon>
        <taxon>Bacillota</taxon>
        <taxon>Clostridia</taxon>
        <taxon>Lachnospirales</taxon>
        <taxon>Lachnospiraceae</taxon>
        <taxon>Anthropogastromicrobium</taxon>
    </lineage>
</organism>
<evidence type="ECO:0000313" key="4">
    <source>
        <dbReference type="EMBL" id="MCC2220330.1"/>
    </source>
</evidence>
<feature type="active site" description="Proton donor/acceptor" evidence="2">
    <location>
        <position position="146"/>
    </location>
</feature>
<dbReference type="NCBIfam" id="TIGR01076">
    <property type="entry name" value="sortase_fam"/>
    <property type="match status" value="1"/>
</dbReference>
<comment type="caution">
    <text evidence="4">The sequence shown here is derived from an EMBL/GenBank/DDBJ whole genome shotgun (WGS) entry which is preliminary data.</text>
</comment>
<dbReference type="InterPro" id="IPR023365">
    <property type="entry name" value="Sortase_dom-sf"/>
</dbReference>
<keyword evidence="1" id="KW-0378">Hydrolase</keyword>
<dbReference type="AlphaFoldDB" id="A0AAE3JAK5"/>
<feature type="active site" description="Acyl-thioester intermediate" evidence="2">
    <location>
        <position position="208"/>
    </location>
</feature>
<dbReference type="InterPro" id="IPR005754">
    <property type="entry name" value="Sortase"/>
</dbReference>
<keyword evidence="3" id="KW-1133">Transmembrane helix</keyword>
<dbReference type="InterPro" id="IPR042002">
    <property type="entry name" value="Sortase_C"/>
</dbReference>
<evidence type="ECO:0000256" key="2">
    <source>
        <dbReference type="PIRSR" id="PIRSR605754-1"/>
    </source>
</evidence>
<protein>
    <submittedName>
        <fullName evidence="4">Class C sortase</fullName>
    </submittedName>
</protein>
<reference evidence="4 5" key="1">
    <citation type="submission" date="2021-10" db="EMBL/GenBank/DDBJ databases">
        <title>Anaerobic single-cell dispensing facilitates the cultivation of human gut bacteria.</title>
        <authorList>
            <person name="Afrizal A."/>
        </authorList>
    </citation>
    <scope>NUCLEOTIDE SEQUENCE [LARGE SCALE GENOMIC DNA]</scope>
    <source>
        <strain evidence="4 5">CLA-AA-H224</strain>
    </source>
</reference>
<name>A0AAE3JAK5_9FIRM</name>
<feature type="transmembrane region" description="Helical" evidence="3">
    <location>
        <begin position="247"/>
        <end position="266"/>
    </location>
</feature>
<proteinExistence type="predicted"/>
<accession>A0AAE3JAK5</accession>
<evidence type="ECO:0000313" key="5">
    <source>
        <dbReference type="Proteomes" id="UP001198200"/>
    </source>
</evidence>
<evidence type="ECO:0000256" key="3">
    <source>
        <dbReference type="SAM" id="Phobius"/>
    </source>
</evidence>
<sequence>MKKNMTTILLLLILLVGLSLLLYPTVSDYWNSLHQSRAIATYAQAVAEVDDKQYEHMWDDAYEYNEQLKSKSNRWIMTDEEREEYESLLDVSDNGILGYIEIPKIKVSLPIYHGTDEGILQIAVGHIEGSSLPVGGPGTHAVLSGHRGLPSAKLFTNLDELVVGDEFLIRVLDETLTYEVDQIRIVEPDDLSDLEIEEDKDLCTLVTCTPYGINTHRLLVRGHRVETKASASAIRVTADAIQIEPKLVAPAVAVPILVVLLIWVLLHSRKRKR</sequence>
<gene>
    <name evidence="4" type="ORF">LKD48_01535</name>
</gene>
<dbReference type="SUPFAM" id="SSF63817">
    <property type="entry name" value="Sortase"/>
    <property type="match status" value="1"/>
</dbReference>